<comment type="caution">
    <text evidence="2">The sequence shown here is derived from an EMBL/GenBank/DDBJ whole genome shotgun (WGS) entry which is preliminary data.</text>
</comment>
<feature type="region of interest" description="Disordered" evidence="1">
    <location>
        <begin position="1"/>
        <end position="20"/>
    </location>
</feature>
<feature type="compositionally biased region" description="Basic and acidic residues" evidence="1">
    <location>
        <begin position="1"/>
        <end position="11"/>
    </location>
</feature>
<reference evidence="2" key="2">
    <citation type="submission" date="2023-04" db="EMBL/GenBank/DDBJ databases">
        <authorList>
            <person name="Bruccoleri R.E."/>
            <person name="Oakeley E.J."/>
            <person name="Faust A.-M."/>
            <person name="Dessus-Babus S."/>
            <person name="Altorfer M."/>
            <person name="Burckhardt D."/>
            <person name="Oertli M."/>
            <person name="Naumann U."/>
            <person name="Petersen F."/>
            <person name="Wong J."/>
        </authorList>
    </citation>
    <scope>NUCLEOTIDE SEQUENCE</scope>
    <source>
        <strain evidence="2">GSM-AAB239-AS_SAM_17_03QT</strain>
        <tissue evidence="2">Leaf</tissue>
    </source>
</reference>
<evidence type="ECO:0000313" key="3">
    <source>
        <dbReference type="Proteomes" id="UP001140949"/>
    </source>
</evidence>
<protein>
    <submittedName>
        <fullName evidence="2">Uncharacterized protein</fullName>
    </submittedName>
</protein>
<name>A0AAX6GV52_IRIPA</name>
<feature type="compositionally biased region" description="Low complexity" evidence="1">
    <location>
        <begin position="72"/>
        <end position="85"/>
    </location>
</feature>
<gene>
    <name evidence="2" type="ORF">M6B38_343125</name>
</gene>
<reference evidence="2" key="1">
    <citation type="journal article" date="2023" name="GigaByte">
        <title>Genome assembly of the bearded iris, Iris pallida Lam.</title>
        <authorList>
            <person name="Bruccoleri R.E."/>
            <person name="Oakeley E.J."/>
            <person name="Faust A.M.E."/>
            <person name="Altorfer M."/>
            <person name="Dessus-Babus S."/>
            <person name="Burckhardt D."/>
            <person name="Oertli M."/>
            <person name="Naumann U."/>
            <person name="Petersen F."/>
            <person name="Wong J."/>
        </authorList>
    </citation>
    <scope>NUCLEOTIDE SEQUENCE</scope>
    <source>
        <strain evidence="2">GSM-AAB239-AS_SAM_17_03QT</strain>
    </source>
</reference>
<dbReference type="EMBL" id="JANAVB010015812">
    <property type="protein sequence ID" value="KAJ6832636.1"/>
    <property type="molecule type" value="Genomic_DNA"/>
</dbReference>
<dbReference type="AlphaFoldDB" id="A0AAX6GV52"/>
<proteinExistence type="predicted"/>
<dbReference type="Proteomes" id="UP001140949">
    <property type="component" value="Unassembled WGS sequence"/>
</dbReference>
<organism evidence="2 3">
    <name type="scientific">Iris pallida</name>
    <name type="common">Sweet iris</name>
    <dbReference type="NCBI Taxonomy" id="29817"/>
    <lineage>
        <taxon>Eukaryota</taxon>
        <taxon>Viridiplantae</taxon>
        <taxon>Streptophyta</taxon>
        <taxon>Embryophyta</taxon>
        <taxon>Tracheophyta</taxon>
        <taxon>Spermatophyta</taxon>
        <taxon>Magnoliopsida</taxon>
        <taxon>Liliopsida</taxon>
        <taxon>Asparagales</taxon>
        <taxon>Iridaceae</taxon>
        <taxon>Iridoideae</taxon>
        <taxon>Irideae</taxon>
        <taxon>Iris</taxon>
    </lineage>
</organism>
<feature type="compositionally biased region" description="Basic and acidic residues" evidence="1">
    <location>
        <begin position="86"/>
        <end position="99"/>
    </location>
</feature>
<feature type="compositionally biased region" description="Basic and acidic residues" evidence="1">
    <location>
        <begin position="113"/>
        <end position="123"/>
    </location>
</feature>
<keyword evidence="3" id="KW-1185">Reference proteome</keyword>
<accession>A0AAX6GV52</accession>
<evidence type="ECO:0000256" key="1">
    <source>
        <dbReference type="SAM" id="MobiDB-lite"/>
    </source>
</evidence>
<sequence length="193" mass="21241">MQKKEAKKEGEGEGEGSVEAHLWRLRPAGFDAVRGGCSALEEAHRRFCVRRAGLGRVRKGAQSLTRRKEESSASAVPPRVSSGAKSKAEEESRARKEGLKLALRVQSAMRPSLSDREKGRRAVGDGWSAGGDPMTRENSGRAVLRAAAPIHGRRARLGRIWQKRSRSMRGSGATLMPGWPAKWRLQDRCPARH</sequence>
<feature type="region of interest" description="Disordered" evidence="1">
    <location>
        <begin position="58"/>
        <end position="138"/>
    </location>
</feature>
<evidence type="ECO:0000313" key="2">
    <source>
        <dbReference type="EMBL" id="KAJ6832636.1"/>
    </source>
</evidence>